<dbReference type="InterPro" id="IPR001789">
    <property type="entry name" value="Sig_transdc_resp-reg_receiver"/>
</dbReference>
<dbReference type="Gene3D" id="3.40.50.2300">
    <property type="match status" value="1"/>
</dbReference>
<dbReference type="OrthoDB" id="1684633at2"/>
<dbReference type="SMART" id="SM00448">
    <property type="entry name" value="REC"/>
    <property type="match status" value="1"/>
</dbReference>
<dbReference type="EMBL" id="FOQA01000003">
    <property type="protein sequence ID" value="SFH82034.1"/>
    <property type="molecule type" value="Genomic_DNA"/>
</dbReference>
<feature type="domain" description="Response regulatory" evidence="4">
    <location>
        <begin position="2"/>
        <end position="118"/>
    </location>
</feature>
<accession>A0A1I3D5M0</accession>
<dbReference type="Pfam" id="PF00072">
    <property type="entry name" value="Response_reg"/>
    <property type="match status" value="1"/>
</dbReference>
<gene>
    <name evidence="5" type="ORF">SAMN05192551_103161</name>
</gene>
<feature type="modified residue" description="4-aspartylphosphate" evidence="3">
    <location>
        <position position="53"/>
    </location>
</feature>
<evidence type="ECO:0000313" key="6">
    <source>
        <dbReference type="Proteomes" id="UP000199287"/>
    </source>
</evidence>
<dbReference type="Pfam" id="PF08664">
    <property type="entry name" value="YcbB"/>
    <property type="match status" value="1"/>
</dbReference>
<keyword evidence="3" id="KW-0597">Phosphoprotein</keyword>
<comment type="function">
    <text evidence="2">May play the central regulatory role in sporulation. It may be an element of the effector pathway responsible for the activation of sporulation genes in response to nutritional stress. Spo0A may act in concert with spo0H (a sigma factor) to control the expression of some genes that are critical to the sporulation process.</text>
</comment>
<reference evidence="6" key="1">
    <citation type="submission" date="2016-10" db="EMBL/GenBank/DDBJ databases">
        <authorList>
            <person name="Varghese N."/>
            <person name="Submissions S."/>
        </authorList>
    </citation>
    <scope>NUCLEOTIDE SEQUENCE [LARGE SCALE GENOMIC DNA]</scope>
    <source>
        <strain evidence="6">Z-7934</strain>
    </source>
</reference>
<protein>
    <recommendedName>
        <fullName evidence="1">Stage 0 sporulation protein A homolog</fullName>
    </recommendedName>
</protein>
<dbReference type="PANTHER" id="PTHR45526">
    <property type="entry name" value="TRANSCRIPTIONAL REGULATORY PROTEIN DPIA"/>
    <property type="match status" value="1"/>
</dbReference>
<dbReference type="InterPro" id="IPR013972">
    <property type="entry name" value="YcbB"/>
</dbReference>
<dbReference type="STRING" id="69895.SAMN05192551_103161"/>
<name>A0A1I3D5M0_9FIRM</name>
<dbReference type="InterPro" id="IPR051271">
    <property type="entry name" value="2C-system_Tx_regulators"/>
</dbReference>
<evidence type="ECO:0000256" key="2">
    <source>
        <dbReference type="ARBA" id="ARBA00024867"/>
    </source>
</evidence>
<proteinExistence type="predicted"/>
<dbReference type="GO" id="GO:0000156">
    <property type="term" value="F:phosphorelay response regulator activity"/>
    <property type="evidence" value="ECO:0007669"/>
    <property type="project" value="TreeGrafter"/>
</dbReference>
<evidence type="ECO:0000313" key="5">
    <source>
        <dbReference type="EMBL" id="SFH82034.1"/>
    </source>
</evidence>
<keyword evidence="6" id="KW-1185">Reference proteome</keyword>
<dbReference type="RefSeq" id="WP_093371159.1">
    <property type="nucleotide sequence ID" value="NZ_FOQA01000003.1"/>
</dbReference>
<organism evidence="5 6">
    <name type="scientific">Tindallia magadiensis</name>
    <dbReference type="NCBI Taxonomy" id="69895"/>
    <lineage>
        <taxon>Bacteria</taxon>
        <taxon>Bacillati</taxon>
        <taxon>Bacillota</taxon>
        <taxon>Clostridia</taxon>
        <taxon>Peptostreptococcales</taxon>
        <taxon>Tindalliaceae</taxon>
        <taxon>Tindallia</taxon>
    </lineage>
</organism>
<dbReference type="AlphaFoldDB" id="A0A1I3D5M0"/>
<dbReference type="PROSITE" id="PS50110">
    <property type="entry name" value="RESPONSE_REGULATORY"/>
    <property type="match status" value="1"/>
</dbReference>
<dbReference type="Proteomes" id="UP000199287">
    <property type="component" value="Unassembled WGS sequence"/>
</dbReference>
<dbReference type="PANTHER" id="PTHR45526:SF1">
    <property type="entry name" value="TRANSCRIPTIONAL REGULATORY PROTEIN DCUR-RELATED"/>
    <property type="match status" value="1"/>
</dbReference>
<evidence type="ECO:0000256" key="1">
    <source>
        <dbReference type="ARBA" id="ARBA00018672"/>
    </source>
</evidence>
<dbReference type="InterPro" id="IPR011006">
    <property type="entry name" value="CheY-like_superfamily"/>
</dbReference>
<evidence type="ECO:0000256" key="3">
    <source>
        <dbReference type="PROSITE-ProRule" id="PRU00169"/>
    </source>
</evidence>
<dbReference type="SUPFAM" id="SSF52172">
    <property type="entry name" value="CheY-like"/>
    <property type="match status" value="1"/>
</dbReference>
<evidence type="ECO:0000259" key="4">
    <source>
        <dbReference type="PROSITE" id="PS50110"/>
    </source>
</evidence>
<sequence length="278" mass="32045">MRIFLLDDDIHVLRIIKKIIQDCQLGSVVGTSTSAQEGLAAIHQMQPNLVLIDLLMPEKDGLSMVKELKTDYPDMEFIMISQVTAKEMVGKAYAYGVEYFIHKPVNALEVEKILLKVKERMEISRTFQQIQSIMEQKPAAGKVIEDKACMKPLEQVLIQLGIMGEKGSQDILRICQYCLENKIDLSDFTLRELCEEVSSKPKSMEQRMRRTVSLAMSNIAHLGMEDYMNETFVKYSSTLFYFEQMRKRMDYIRNKSNKDGIVNIKKFIASLIIYCENK</sequence>